<reference evidence="3" key="1">
    <citation type="submission" date="2018-06" db="EMBL/GenBank/DDBJ databases">
        <authorList>
            <person name="Zhirakovskaya E."/>
        </authorList>
    </citation>
    <scope>NUCLEOTIDE SEQUENCE</scope>
</reference>
<feature type="region of interest" description="Disordered" evidence="1">
    <location>
        <begin position="67"/>
        <end position="86"/>
    </location>
</feature>
<evidence type="ECO:0000313" key="3">
    <source>
        <dbReference type="EMBL" id="VAW57090.1"/>
    </source>
</evidence>
<name>A0A3B0WXA8_9ZZZZ</name>
<feature type="compositionally biased region" description="Gly residues" evidence="1">
    <location>
        <begin position="76"/>
        <end position="86"/>
    </location>
</feature>
<organism evidence="3">
    <name type="scientific">hydrothermal vent metagenome</name>
    <dbReference type="NCBI Taxonomy" id="652676"/>
    <lineage>
        <taxon>unclassified sequences</taxon>
        <taxon>metagenomes</taxon>
        <taxon>ecological metagenomes</taxon>
    </lineage>
</organism>
<keyword evidence="2" id="KW-1133">Transmembrane helix</keyword>
<proteinExistence type="predicted"/>
<evidence type="ECO:0000256" key="1">
    <source>
        <dbReference type="SAM" id="MobiDB-lite"/>
    </source>
</evidence>
<dbReference type="EMBL" id="UOFF01000333">
    <property type="protein sequence ID" value="VAW57090.1"/>
    <property type="molecule type" value="Genomic_DNA"/>
</dbReference>
<keyword evidence="2" id="KW-0472">Membrane</keyword>
<protein>
    <submittedName>
        <fullName evidence="3">Uncharacterized protein</fullName>
    </submittedName>
</protein>
<gene>
    <name evidence="3" type="ORF">MNBD_GAMMA07-34</name>
</gene>
<sequence length="86" mass="9332">MHKKLSHSKGFGLIGIILFISLLSIIFLMAFFSSKDGWGYPGHNNNYAGGTSFFYFGAPNMYRDRSIRDSSINGPGHRGGGISGGK</sequence>
<keyword evidence="2" id="KW-0812">Transmembrane</keyword>
<dbReference type="AlphaFoldDB" id="A0A3B0WXA8"/>
<accession>A0A3B0WXA8</accession>
<evidence type="ECO:0000256" key="2">
    <source>
        <dbReference type="SAM" id="Phobius"/>
    </source>
</evidence>
<feature type="transmembrane region" description="Helical" evidence="2">
    <location>
        <begin position="12"/>
        <end position="32"/>
    </location>
</feature>